<sequence>MDTPHITVTICGGGGTGKSSISLRLVRSIWNNIYDPTVEDTYSVTRQIDGKTYHLSIIDTAGQEEYRSMWTASNRYSDAFLLVYDITNPKSLDALEEFSALIDQDNNEMHSRDLEQKKKGSSNKEHYPEANFGQVDGDCREVEKLQRPVKSVKIVMGNMCDLQEKRRVLPQIGQEWARAHGCGFMETSAREIFNIDEALESTIQQVMEARHKASIGEAFELKSIMKREGNKAKNRLSVHFNLVEAIKGNNSTTPLLDVFQLEDNVLNIRRNQEIINKKGTRNSKIKFFKRQLSWIGFHLALNNTIQGKKLSCSR</sequence>
<accession>A0A420JAK9</accession>
<protein>
    <submittedName>
        <fullName evidence="4">Ras-like protein rasC</fullName>
    </submittedName>
</protein>
<dbReference type="GO" id="GO:0016020">
    <property type="term" value="C:membrane"/>
    <property type="evidence" value="ECO:0007669"/>
    <property type="project" value="InterPro"/>
</dbReference>
<dbReference type="PROSITE" id="PS51421">
    <property type="entry name" value="RAS"/>
    <property type="match status" value="1"/>
</dbReference>
<dbReference type="GO" id="GO:0003924">
    <property type="term" value="F:GTPase activity"/>
    <property type="evidence" value="ECO:0007669"/>
    <property type="project" value="InterPro"/>
</dbReference>
<dbReference type="InterPro" id="IPR027417">
    <property type="entry name" value="P-loop_NTPase"/>
</dbReference>
<evidence type="ECO:0000256" key="2">
    <source>
        <dbReference type="ARBA" id="ARBA00023134"/>
    </source>
</evidence>
<dbReference type="Proteomes" id="UP000283383">
    <property type="component" value="Unassembled WGS sequence"/>
</dbReference>
<dbReference type="Pfam" id="PF00071">
    <property type="entry name" value="Ras"/>
    <property type="match status" value="2"/>
</dbReference>
<dbReference type="SMART" id="SM00174">
    <property type="entry name" value="RHO"/>
    <property type="match status" value="1"/>
</dbReference>
<organism evidence="4 5">
    <name type="scientific">Golovinomyces cichoracearum</name>
    <dbReference type="NCBI Taxonomy" id="62708"/>
    <lineage>
        <taxon>Eukaryota</taxon>
        <taxon>Fungi</taxon>
        <taxon>Dikarya</taxon>
        <taxon>Ascomycota</taxon>
        <taxon>Pezizomycotina</taxon>
        <taxon>Leotiomycetes</taxon>
        <taxon>Erysiphales</taxon>
        <taxon>Erysiphaceae</taxon>
        <taxon>Golovinomyces</taxon>
    </lineage>
</organism>
<dbReference type="GO" id="GO:0007165">
    <property type="term" value="P:signal transduction"/>
    <property type="evidence" value="ECO:0007669"/>
    <property type="project" value="InterPro"/>
</dbReference>
<dbReference type="PANTHER" id="PTHR24070">
    <property type="entry name" value="RAS, DI-RAS, AND RHEB FAMILY MEMBERS OF SMALL GTPASE SUPERFAMILY"/>
    <property type="match status" value="1"/>
</dbReference>
<keyword evidence="2" id="KW-0342">GTP-binding</keyword>
<evidence type="ECO:0000313" key="5">
    <source>
        <dbReference type="Proteomes" id="UP000283383"/>
    </source>
</evidence>
<evidence type="ECO:0000256" key="1">
    <source>
        <dbReference type="ARBA" id="ARBA00022741"/>
    </source>
</evidence>
<dbReference type="SUPFAM" id="SSF52540">
    <property type="entry name" value="P-loop containing nucleoside triphosphate hydrolases"/>
    <property type="match status" value="1"/>
</dbReference>
<reference evidence="4 5" key="1">
    <citation type="journal article" date="2018" name="BMC Genomics">
        <title>Comparative genome analyses reveal sequence features reflecting distinct modes of host-adaptation between dicot and monocot powdery mildew.</title>
        <authorList>
            <person name="Wu Y."/>
            <person name="Ma X."/>
            <person name="Pan Z."/>
            <person name="Kale S.D."/>
            <person name="Song Y."/>
            <person name="King H."/>
            <person name="Zhang Q."/>
            <person name="Presley C."/>
            <person name="Deng X."/>
            <person name="Wei C.I."/>
            <person name="Xiao S."/>
        </authorList>
    </citation>
    <scope>NUCLEOTIDE SEQUENCE [LARGE SCALE GENOMIC DNA]</scope>
    <source>
        <strain evidence="4">UMSG3</strain>
    </source>
</reference>
<dbReference type="SMART" id="SM00173">
    <property type="entry name" value="RAS"/>
    <property type="match status" value="1"/>
</dbReference>
<name>A0A420JAK9_9PEZI</name>
<feature type="compositionally biased region" description="Basic and acidic residues" evidence="3">
    <location>
        <begin position="107"/>
        <end position="128"/>
    </location>
</feature>
<keyword evidence="1" id="KW-0547">Nucleotide-binding</keyword>
<feature type="region of interest" description="Disordered" evidence="3">
    <location>
        <begin position="106"/>
        <end position="133"/>
    </location>
</feature>
<dbReference type="PRINTS" id="PR00449">
    <property type="entry name" value="RASTRNSFRMNG"/>
</dbReference>
<dbReference type="AlphaFoldDB" id="A0A420JAK9"/>
<keyword evidence="5" id="KW-1185">Reference proteome</keyword>
<dbReference type="SMART" id="SM00175">
    <property type="entry name" value="RAB"/>
    <property type="match status" value="1"/>
</dbReference>
<gene>
    <name evidence="4" type="ORF">GcM3_007048</name>
</gene>
<dbReference type="InterPro" id="IPR020849">
    <property type="entry name" value="Small_GTPase_Ras-type"/>
</dbReference>
<dbReference type="InterPro" id="IPR001806">
    <property type="entry name" value="Small_GTPase"/>
</dbReference>
<dbReference type="NCBIfam" id="TIGR00231">
    <property type="entry name" value="small_GTP"/>
    <property type="match status" value="1"/>
</dbReference>
<proteinExistence type="predicted"/>
<dbReference type="EMBL" id="MCBQ01000792">
    <property type="protein sequence ID" value="RKF83827.1"/>
    <property type="molecule type" value="Genomic_DNA"/>
</dbReference>
<evidence type="ECO:0000313" key="4">
    <source>
        <dbReference type="EMBL" id="RKF83827.1"/>
    </source>
</evidence>
<dbReference type="Gene3D" id="3.40.50.300">
    <property type="entry name" value="P-loop containing nucleotide triphosphate hydrolases"/>
    <property type="match status" value="1"/>
</dbReference>
<dbReference type="PROSITE" id="PS51419">
    <property type="entry name" value="RAB"/>
    <property type="match status" value="1"/>
</dbReference>
<dbReference type="STRING" id="62708.A0A420JAK9"/>
<evidence type="ECO:0000256" key="3">
    <source>
        <dbReference type="SAM" id="MobiDB-lite"/>
    </source>
</evidence>
<dbReference type="GO" id="GO:0005525">
    <property type="term" value="F:GTP binding"/>
    <property type="evidence" value="ECO:0007669"/>
    <property type="project" value="UniProtKB-KW"/>
</dbReference>
<comment type="caution">
    <text evidence="4">The sequence shown here is derived from an EMBL/GenBank/DDBJ whole genome shotgun (WGS) entry which is preliminary data.</text>
</comment>
<dbReference type="InterPro" id="IPR005225">
    <property type="entry name" value="Small_GTP-bd"/>
</dbReference>